<name>A0ABT1T8U4_9SPHI</name>
<evidence type="ECO:0000313" key="2">
    <source>
        <dbReference type="Proteomes" id="UP001204376"/>
    </source>
</evidence>
<evidence type="ECO:0000313" key="1">
    <source>
        <dbReference type="EMBL" id="MCQ6961046.1"/>
    </source>
</evidence>
<comment type="caution">
    <text evidence="1">The sequence shown here is derived from an EMBL/GenBank/DDBJ whole genome shotgun (WGS) entry which is preliminary data.</text>
</comment>
<keyword evidence="2" id="KW-1185">Reference proteome</keyword>
<proteinExistence type="predicted"/>
<reference evidence="1 2" key="1">
    <citation type="submission" date="2022-07" db="EMBL/GenBank/DDBJ databases">
        <title>Mucilaginibacter sp. JC4.</title>
        <authorList>
            <person name="Le V."/>
            <person name="Ko S.-R."/>
            <person name="Ahn C.-Y."/>
            <person name="Oh H.-M."/>
        </authorList>
    </citation>
    <scope>NUCLEOTIDE SEQUENCE [LARGE SCALE GENOMIC DNA]</scope>
    <source>
        <strain evidence="1 2">JC4</strain>
    </source>
</reference>
<gene>
    <name evidence="1" type="ORF">NPE20_23930</name>
</gene>
<sequence length="83" mass="9146">MNPIFRAVGTIDNVSSGGQISLQSAEFIMCRLLRIFACFLQCNNNPKPDCNKKLCVMGLARAKKLVMKSGAAATHKMLQLIFK</sequence>
<accession>A0ABT1T8U4</accession>
<organism evidence="1 2">
    <name type="scientific">Mucilaginibacter aquariorum</name>
    <dbReference type="NCBI Taxonomy" id="2967225"/>
    <lineage>
        <taxon>Bacteria</taxon>
        <taxon>Pseudomonadati</taxon>
        <taxon>Bacteroidota</taxon>
        <taxon>Sphingobacteriia</taxon>
        <taxon>Sphingobacteriales</taxon>
        <taxon>Sphingobacteriaceae</taxon>
        <taxon>Mucilaginibacter</taxon>
    </lineage>
</organism>
<protein>
    <submittedName>
        <fullName evidence="1">Uncharacterized protein</fullName>
    </submittedName>
</protein>
<dbReference type="Proteomes" id="UP001204376">
    <property type="component" value="Unassembled WGS sequence"/>
</dbReference>
<dbReference type="EMBL" id="JANHOH010000011">
    <property type="protein sequence ID" value="MCQ6961046.1"/>
    <property type="molecule type" value="Genomic_DNA"/>
</dbReference>
<dbReference type="RefSeq" id="WP_256541214.1">
    <property type="nucleotide sequence ID" value="NZ_JANHOH010000011.1"/>
</dbReference>